<organism evidence="6 7">
    <name type="scientific">Roseateles aquae</name>
    <dbReference type="NCBI Taxonomy" id="3077235"/>
    <lineage>
        <taxon>Bacteria</taxon>
        <taxon>Pseudomonadati</taxon>
        <taxon>Pseudomonadota</taxon>
        <taxon>Betaproteobacteria</taxon>
        <taxon>Burkholderiales</taxon>
        <taxon>Sphaerotilaceae</taxon>
        <taxon>Roseateles</taxon>
    </lineage>
</organism>
<dbReference type="PROSITE" id="PS50887">
    <property type="entry name" value="GGDEF"/>
    <property type="match status" value="1"/>
</dbReference>
<protein>
    <submittedName>
        <fullName evidence="6">EAL domain-containing protein</fullName>
    </submittedName>
</protein>
<feature type="coiled-coil region" evidence="1">
    <location>
        <begin position="40"/>
        <end position="67"/>
    </location>
</feature>
<accession>A0ABU3PF46</accession>
<reference evidence="6" key="1">
    <citation type="submission" date="2023-09" db="EMBL/GenBank/DDBJ databases">
        <title>Paucibacter sp. APW11 Genome sequencing and assembly.</title>
        <authorList>
            <person name="Kim I."/>
        </authorList>
    </citation>
    <scope>NUCLEOTIDE SEQUENCE</scope>
    <source>
        <strain evidence="6">APW11</strain>
    </source>
</reference>
<dbReference type="InterPro" id="IPR001633">
    <property type="entry name" value="EAL_dom"/>
</dbReference>
<dbReference type="InterPro" id="IPR035919">
    <property type="entry name" value="EAL_sf"/>
</dbReference>
<dbReference type="InterPro" id="IPR035965">
    <property type="entry name" value="PAS-like_dom_sf"/>
</dbReference>
<evidence type="ECO:0000259" key="4">
    <source>
        <dbReference type="PROSITE" id="PS50883"/>
    </source>
</evidence>
<dbReference type="InterPro" id="IPR000700">
    <property type="entry name" value="PAS-assoc_C"/>
</dbReference>
<proteinExistence type="predicted"/>
<name>A0ABU3PF46_9BURK</name>
<dbReference type="SMART" id="SM00267">
    <property type="entry name" value="GGDEF"/>
    <property type="match status" value="1"/>
</dbReference>
<dbReference type="CDD" id="cd01949">
    <property type="entry name" value="GGDEF"/>
    <property type="match status" value="1"/>
</dbReference>
<dbReference type="SUPFAM" id="SSF141868">
    <property type="entry name" value="EAL domain-like"/>
    <property type="match status" value="1"/>
</dbReference>
<keyword evidence="1" id="KW-0175">Coiled coil</keyword>
<dbReference type="PROSITE" id="PS50112">
    <property type="entry name" value="PAS"/>
    <property type="match status" value="1"/>
</dbReference>
<dbReference type="SMART" id="SM00086">
    <property type="entry name" value="PAC"/>
    <property type="match status" value="1"/>
</dbReference>
<dbReference type="PROSITE" id="PS50113">
    <property type="entry name" value="PAC"/>
    <property type="match status" value="1"/>
</dbReference>
<evidence type="ECO:0000259" key="2">
    <source>
        <dbReference type="PROSITE" id="PS50112"/>
    </source>
</evidence>
<dbReference type="InterPro" id="IPR052155">
    <property type="entry name" value="Biofilm_reg_signaling"/>
</dbReference>
<dbReference type="NCBIfam" id="TIGR00229">
    <property type="entry name" value="sensory_box"/>
    <property type="match status" value="1"/>
</dbReference>
<dbReference type="PANTHER" id="PTHR44757">
    <property type="entry name" value="DIGUANYLATE CYCLASE DGCP"/>
    <property type="match status" value="1"/>
</dbReference>
<dbReference type="Pfam" id="PF13426">
    <property type="entry name" value="PAS_9"/>
    <property type="match status" value="1"/>
</dbReference>
<dbReference type="EMBL" id="JAVXZY010000007">
    <property type="protein sequence ID" value="MDT9000980.1"/>
    <property type="molecule type" value="Genomic_DNA"/>
</dbReference>
<feature type="domain" description="GGDEF" evidence="5">
    <location>
        <begin position="220"/>
        <end position="352"/>
    </location>
</feature>
<dbReference type="InterPro" id="IPR001610">
    <property type="entry name" value="PAC"/>
</dbReference>
<dbReference type="InterPro" id="IPR000160">
    <property type="entry name" value="GGDEF_dom"/>
</dbReference>
<dbReference type="SUPFAM" id="SSF55073">
    <property type="entry name" value="Nucleotide cyclase"/>
    <property type="match status" value="1"/>
</dbReference>
<gene>
    <name evidence="6" type="ORF">RQP53_17010</name>
</gene>
<dbReference type="Pfam" id="PF00563">
    <property type="entry name" value="EAL"/>
    <property type="match status" value="1"/>
</dbReference>
<sequence>MDKPDQALNTELRQRAEAWLQARQQQPQAELSAADTLRLMHELQVHQVELEMQNEELERQQTDLRLAAKVFEHCYDGIMVTDPDTAIVDVNPAFCRITGYAREEVLGKTPRLLASTMNGPLFHLRMWKFLHENDYWSGDVWNVRKDGELYAERLAISAVRDANGVLQQYVGVFSDISSAKKHEAELDRIANYDALTGAPNRRLFADRLNQAIARSQRSARPLAICYLDLDGFKAVNDEFGHEGGDQLLVETTRRLHGVLRTEDTVARIGGDEFVLLVDLMVAEECPALLQRLLQAVSAPLLIQGKACVISASIGVTLYPQDAADADTLLRHADQAMYRAKEQGKNRYQLFDLLHDREMQERAAQQQALALALEREEFVLYYQPKVDLLDGTVIGVEALIRWQHPQRGLLAPNAFLQYLQGNVLDRAIGEWVISAALRQQSAWRAQGLRLISSVNISPEHLLREDFAARLRLTLQAQPDVPADCLELEILESAALSDVAQAARTLAECHQLGVQLSLDDFGTGYSSLLYFRSLPIDTLKIDQSFIRNMIMEPNDQLIVEGVVRLADTFSRQVIAEGVETLAHGALLLKLGCRLCQGYGIARPMPAAALPGWIAQWQQQEHWLALGTADAGMAFGHEGNSV</sequence>
<dbReference type="CDD" id="cd00130">
    <property type="entry name" value="PAS"/>
    <property type="match status" value="1"/>
</dbReference>
<dbReference type="InterPro" id="IPR043128">
    <property type="entry name" value="Rev_trsase/Diguanyl_cyclase"/>
</dbReference>
<keyword evidence="7" id="KW-1185">Reference proteome</keyword>
<feature type="domain" description="EAL" evidence="4">
    <location>
        <begin position="361"/>
        <end position="615"/>
    </location>
</feature>
<feature type="domain" description="PAS" evidence="2">
    <location>
        <begin position="63"/>
        <end position="134"/>
    </location>
</feature>
<dbReference type="Pfam" id="PF00990">
    <property type="entry name" value="GGDEF"/>
    <property type="match status" value="1"/>
</dbReference>
<dbReference type="SMART" id="SM00052">
    <property type="entry name" value="EAL"/>
    <property type="match status" value="1"/>
</dbReference>
<dbReference type="NCBIfam" id="TIGR00254">
    <property type="entry name" value="GGDEF"/>
    <property type="match status" value="1"/>
</dbReference>
<evidence type="ECO:0000259" key="5">
    <source>
        <dbReference type="PROSITE" id="PS50887"/>
    </source>
</evidence>
<dbReference type="SUPFAM" id="SSF55785">
    <property type="entry name" value="PYP-like sensor domain (PAS domain)"/>
    <property type="match status" value="1"/>
</dbReference>
<dbReference type="PROSITE" id="PS50883">
    <property type="entry name" value="EAL"/>
    <property type="match status" value="1"/>
</dbReference>
<dbReference type="SMART" id="SM00091">
    <property type="entry name" value="PAS"/>
    <property type="match status" value="1"/>
</dbReference>
<dbReference type="Gene3D" id="3.30.70.270">
    <property type="match status" value="1"/>
</dbReference>
<evidence type="ECO:0000259" key="3">
    <source>
        <dbReference type="PROSITE" id="PS50113"/>
    </source>
</evidence>
<dbReference type="Gene3D" id="3.30.450.20">
    <property type="entry name" value="PAS domain"/>
    <property type="match status" value="1"/>
</dbReference>
<dbReference type="Proteomes" id="UP001246372">
    <property type="component" value="Unassembled WGS sequence"/>
</dbReference>
<evidence type="ECO:0000313" key="6">
    <source>
        <dbReference type="EMBL" id="MDT9000980.1"/>
    </source>
</evidence>
<evidence type="ECO:0000256" key="1">
    <source>
        <dbReference type="SAM" id="Coils"/>
    </source>
</evidence>
<dbReference type="InterPro" id="IPR000014">
    <property type="entry name" value="PAS"/>
</dbReference>
<dbReference type="CDD" id="cd01948">
    <property type="entry name" value="EAL"/>
    <property type="match status" value="1"/>
</dbReference>
<evidence type="ECO:0000313" key="7">
    <source>
        <dbReference type="Proteomes" id="UP001246372"/>
    </source>
</evidence>
<comment type="caution">
    <text evidence="6">The sequence shown here is derived from an EMBL/GenBank/DDBJ whole genome shotgun (WGS) entry which is preliminary data.</text>
</comment>
<dbReference type="PANTHER" id="PTHR44757:SF2">
    <property type="entry name" value="BIOFILM ARCHITECTURE MAINTENANCE PROTEIN MBAA"/>
    <property type="match status" value="1"/>
</dbReference>
<dbReference type="InterPro" id="IPR029787">
    <property type="entry name" value="Nucleotide_cyclase"/>
</dbReference>
<dbReference type="Gene3D" id="3.20.20.450">
    <property type="entry name" value="EAL domain"/>
    <property type="match status" value="1"/>
</dbReference>
<dbReference type="RefSeq" id="WP_315651866.1">
    <property type="nucleotide sequence ID" value="NZ_JAVXZY010000007.1"/>
</dbReference>
<feature type="domain" description="PAC" evidence="3">
    <location>
        <begin position="136"/>
        <end position="188"/>
    </location>
</feature>